<feature type="compositionally biased region" description="Gly residues" evidence="4">
    <location>
        <begin position="2585"/>
        <end position="2603"/>
    </location>
</feature>
<evidence type="ECO:0000313" key="5">
    <source>
        <dbReference type="EMBL" id="WGV18362.1"/>
    </source>
</evidence>
<evidence type="ECO:0000256" key="2">
    <source>
        <dbReference type="ARBA" id="ARBA00022525"/>
    </source>
</evidence>
<dbReference type="SUPFAM" id="SSF51120">
    <property type="entry name" value="beta-Roll"/>
    <property type="match status" value="6"/>
</dbReference>
<geneLocation type="plasmid" evidence="5 6">
    <name>unnamed2</name>
</geneLocation>
<dbReference type="InterPro" id="IPR010255">
    <property type="entry name" value="Haem_peroxidase_sf"/>
</dbReference>
<dbReference type="EMBL" id="CP124537">
    <property type="protein sequence ID" value="WGV18362.1"/>
    <property type="molecule type" value="Genomic_DNA"/>
</dbReference>
<dbReference type="Pfam" id="PF00353">
    <property type="entry name" value="HemolysinCabind"/>
    <property type="match status" value="11"/>
</dbReference>
<keyword evidence="5" id="KW-0614">Plasmid</keyword>
<dbReference type="InterPro" id="IPR001343">
    <property type="entry name" value="Hemolysn_Ca-bd"/>
</dbReference>
<name>A0ABY8QDM2_9RHOB</name>
<accession>A0ABY8QDM2</accession>
<dbReference type="Gene3D" id="2.150.10.10">
    <property type="entry name" value="Serralysin-like metalloprotease, C-terminal"/>
    <property type="match status" value="4"/>
</dbReference>
<dbReference type="RefSeq" id="WP_281470515.1">
    <property type="nucleotide sequence ID" value="NZ_CP124537.1"/>
</dbReference>
<keyword evidence="3" id="KW-0325">Glycoprotein</keyword>
<keyword evidence="5" id="KW-0560">Oxidoreductase</keyword>
<dbReference type="InterPro" id="IPR018511">
    <property type="entry name" value="Hemolysin-typ_Ca-bd_CS"/>
</dbReference>
<protein>
    <submittedName>
        <fullName evidence="5">Peroxidase family protein</fullName>
    </submittedName>
</protein>
<dbReference type="CDD" id="cd09821">
    <property type="entry name" value="An_peroxidase_bacterial_2"/>
    <property type="match status" value="1"/>
</dbReference>
<dbReference type="PROSITE" id="PS50292">
    <property type="entry name" value="PEROXIDASE_3"/>
    <property type="match status" value="2"/>
</dbReference>
<dbReference type="InterPro" id="IPR019791">
    <property type="entry name" value="Haem_peroxidase_animal"/>
</dbReference>
<proteinExistence type="predicted"/>
<evidence type="ECO:0000313" key="6">
    <source>
        <dbReference type="Proteomes" id="UP001230978"/>
    </source>
</evidence>
<keyword evidence="2" id="KW-0964">Secreted</keyword>
<keyword evidence="5" id="KW-0575">Peroxidase</keyword>
<evidence type="ECO:0000256" key="1">
    <source>
        <dbReference type="ARBA" id="ARBA00004613"/>
    </source>
</evidence>
<dbReference type="GO" id="GO:0004601">
    <property type="term" value="F:peroxidase activity"/>
    <property type="evidence" value="ECO:0007669"/>
    <property type="project" value="UniProtKB-KW"/>
</dbReference>
<dbReference type="SUPFAM" id="SSF48113">
    <property type="entry name" value="Heme-dependent peroxidases"/>
    <property type="match status" value="2"/>
</dbReference>
<dbReference type="InterPro" id="IPR037120">
    <property type="entry name" value="Haem_peroxidase_sf_animal"/>
</dbReference>
<dbReference type="InterPro" id="IPR011049">
    <property type="entry name" value="Serralysin-like_metalloprot_C"/>
</dbReference>
<evidence type="ECO:0000256" key="4">
    <source>
        <dbReference type="SAM" id="MobiDB-lite"/>
    </source>
</evidence>
<feature type="region of interest" description="Disordered" evidence="4">
    <location>
        <begin position="2510"/>
        <end position="2603"/>
    </location>
</feature>
<sequence>MVTVNMNDLEFILQQIKIAEADARGEQILGTYLPTTELPWGLRRVDGSNNNLNVDQGTYGAAAQEFPRATTPTWVKEGDDGMAFGPPMIDPATGQLIDSGVLGIPLGYTPQTYLSNNDYAQRFPNDPTLGSRAIQAGDVVDADPRIISNLINDQTMNNPAVLIAAFQVAGSDDPYAAAKAIQDQFEAYKAAVASGNTTGADTLKGEILTALDAAGLTYEASTSGDLAKLTVVVPNVAPDEGLSAPFNSWMTIFGQFFDHGLDLVEKGGFGTVYIPLQPDDPLYVPGSNTNFMVVTRSTLTENGEPVNKVTPFVDQNQTYTSHPSHQVFLREYVLVDGKPVPTGNLLNGNEASGGGMATWGDVKAQALNILGIELNDLNVHSVPLLATDPYGNFIPGANGFPQIVKVVGSEQVLMEGSIAAPVNTIGAVSAGVAFLDDIAHNATPGFAGLTQKLPDADTDVSVATELQPAGTYDNELLDRHYIAGDGRANENIALTAVHHVFHSEHNRQVESMQTILLNNAKAILTGGGDILAATDFLNEWLAVPFDVAGDLAAATIDSLAWNGARLFQSAKFVTEMQYQHLVFEEFARKVQPFVNVFVNYDGVLDPAILGEFAHTVYRFGHSMLNEGVDRYDADYNADHIDLISAFLNPVEFAESGIDAEEAAGALARGMTRQRGNEIDEFVTEALRNNLVGLPLDLAAINIARGRETGVPSLNEARAQFFAGSGDSQIKPYESWFDFALNLKNPVSIINFIAAYGTHSTIVNAPTVEAKRDAATLLVLGGDGAPADRLDFLNATGAYAASVEDSTLGGLNLVDFWVGGLAEKKMIFGGMLGSTFNFVFEVQLEALQDADRFYYLNRLANLNLTAQLENNKFSDMIHRNTDATHLPGDVFSTPDFYIEADISKQFNAGLGVDGRGDPTEGGDPILQAIQPKVIRRDTDGDGISDYVRFTGAEHVVMGGTDGNDILIGGKGDDTFWGDAGNDRLEGGEGNDFFFGGAGNDIITDEFGDDEVRSGAGDDVVNAGQGFNLIITDTGSDFVWGGPDNDEMLLGQDNDFGRGSVGGGMIMGGEGNDWLEAGGANNLLLGDNGDLVQGLPIKRSVDSTIVGHDVLIGGNGNDDFDAETGDDIMVSGAGTNKFFGQLGFDWASHANTPDGVHADMLNRLFAPPAVAASPATVLDRYSQTEALSGSKQADILRGDDDTAFAVDHALLDQNVGLIQGLDAFLSGVNEDGEIRFSAGNIILGGGGGDIIEGRGGDDLIDGDLFLNVMIKVTPANGEPAYLVKGMGDIQEKLFTGEITPRELSIVREIIDGSAAGDVDVAEYSGNLADYTIEGYNALTGVATDTDGDGWISVTDTRAAATDGVDRLKNIERLLFADGTIKIADHENAIAEGRVTVQANGVAAANGQPVGVAGQVLMASMAAVIDRDNITADNETGAIREEDVEYTWQVETAPGSGVFTDILGIVADNFTPVTGATYTVSAAEEGLAIRAVARFKDADGAIETVYSNADEGGNPVNRINGTAGADVINGLAIDDIINGLGGADLINALAGNDTVFGGGGADTINGGIGADVLNGDGGADLINGGDGADTINGGGGADVINGDAGADVIAGGAGADVINGGDGNDTVTWSVGNGRDIIDGGANEAAGDTVVINGNATAETFRVYTAEAFLALGGTRSVAPGTEIVITRNGTGNGAVIAELTGIEEIVINTGAGNDTVIPIGDFNPTSLSFNTITIDGSAGNDTVDISDLASAHRILFRTGGGEDVVVGTLRSQDVIEVPEGANPATYVATANGNGTVTMSNGTHSVTFTGDISALPLLVPSGSTGGGETPAPLLTANDAAGLLDLVRGINPDGNDDAANALGVRTLTGEGNNFADPTLGAHGEPFIRITPNRSGTREEGGVNNAVNPIFDGLDARTISDIIGTQEEGLAPSAQANIFFMAFAQYFDHGLSFIPKGGAGTIQIGDVGMGARAQNPADLTRASVVGFDEDGAAQHLNITSPFVDQNQVYGSTSMIGQLLREGDGMGGLGARVILGAEDPSAPGYKLLPTLREVLEHHIENGTVFQGSDLPNGGQTLLEFYPTLKNEDGTYNTDVVKALTANFMGEGQPLILDANPFINLLDHVVAGDGRVNENITLTSMHTIFARNHNYHVEQLEGLYASNGTVLTAEELFQAAKIVNEAEYQRVVFTEFAEKLLGGEGIRGEGDHGFTEWNPDTNAAISQEFASAVYRFGHTMIGQTISVSNADGTVSQVSLFDAFLNPTNAEGAFTQSLQTLAQYGYVPQPGYLQIGAASVLEGIAGQAAEEVDVNIVDGVRNDLVRVSADLFAFNVARGRDVGLGTLNQVKAALLDSESPYIQEALSFVDAGLLQPYTSWEDFGARNNLSEAVLTQFRQAYPDLVLEDQAAADAFSALNPEIALVDNGDGSFTVKGIDRVDLWVGGLAEAKVNGGIVGSTFWVVIHEQLDRLQEGDRFYYIDRLENFDLYQNFVEGQSFADIVMRNTGLTGLDERIFEVSDEDNGAGAGTGGDDTGVDAGNGDAQAPGSETGDAAENGAETVSPDDGASGSEGEASGGHDDVADDEAEDADDDAPGAGSGSGTGSGTGTGTGTGGGVPVVDGVVLMPGSAAGVMVGDAGDDVIVGGEEGDALLGKGGSDIILGNGGNDVAVGGSGGDVIEGGAGRDVLLGGEGDDVFLAASDDGADMLFGGEGSDTLDLSALTEDAVIDLGAYTAIGTARIGGVTDHLVGIENATGGMGNDVIKASLSINVLTGGDGDDVFVFVSAGTADGDVITDFRPGDKIDLSGIDAMVGMNGNQAFELAGQGTTAAGSLVIREVATENGVDTIIDGFTDGDADADFSITLRGAHTLDSSSFNF</sequence>
<dbReference type="Proteomes" id="UP001230978">
    <property type="component" value="Plasmid unnamed2"/>
</dbReference>
<reference evidence="5 6" key="1">
    <citation type="submission" date="2023-04" db="EMBL/GenBank/DDBJ databases">
        <title>YMD61, complete Genome.</title>
        <authorList>
            <person name="Zhang J."/>
        </authorList>
    </citation>
    <scope>NUCLEOTIDE SEQUENCE [LARGE SCALE GENOMIC DNA]</scope>
    <source>
        <strain evidence="5 6">YMD61</strain>
        <plasmid evidence="5 6">unnamed2</plasmid>
    </source>
</reference>
<evidence type="ECO:0000256" key="3">
    <source>
        <dbReference type="ARBA" id="ARBA00023180"/>
    </source>
</evidence>
<feature type="compositionally biased region" description="Acidic residues" evidence="4">
    <location>
        <begin position="2570"/>
        <end position="2582"/>
    </location>
</feature>
<comment type="subcellular location">
    <subcellularLocation>
        <location evidence="1">Secreted</location>
    </subcellularLocation>
</comment>
<gene>
    <name evidence="5" type="ORF">QF092_19955</name>
</gene>
<dbReference type="PROSITE" id="PS00330">
    <property type="entry name" value="HEMOLYSIN_CALCIUM"/>
    <property type="match status" value="3"/>
</dbReference>
<dbReference type="PRINTS" id="PR00313">
    <property type="entry name" value="CABNDNGRPT"/>
</dbReference>
<keyword evidence="6" id="KW-1185">Reference proteome</keyword>
<dbReference type="Gene3D" id="1.10.640.10">
    <property type="entry name" value="Haem peroxidase domain superfamily, animal type"/>
    <property type="match status" value="2"/>
</dbReference>
<dbReference type="PANTHER" id="PTHR11475:SF4">
    <property type="entry name" value="CHORION PEROXIDASE"/>
    <property type="match status" value="1"/>
</dbReference>
<dbReference type="Pfam" id="PF03098">
    <property type="entry name" value="An_peroxidase"/>
    <property type="match status" value="5"/>
</dbReference>
<organism evidence="5 6">
    <name type="scientific">Fuscovulum ytuae</name>
    <dbReference type="NCBI Taxonomy" id="3042299"/>
    <lineage>
        <taxon>Bacteria</taxon>
        <taxon>Pseudomonadati</taxon>
        <taxon>Pseudomonadota</taxon>
        <taxon>Alphaproteobacteria</taxon>
        <taxon>Rhodobacterales</taxon>
        <taxon>Paracoccaceae</taxon>
        <taxon>Fuscovulum</taxon>
    </lineage>
</organism>
<dbReference type="PANTHER" id="PTHR11475">
    <property type="entry name" value="OXIDASE/PEROXIDASE"/>
    <property type="match status" value="1"/>
</dbReference>